<feature type="transmembrane region" description="Helical" evidence="4">
    <location>
        <begin position="32"/>
        <end position="59"/>
    </location>
</feature>
<proteinExistence type="predicted"/>
<keyword evidence="7" id="KW-1185">Reference proteome</keyword>
<keyword evidence="2 4" id="KW-1133">Transmembrane helix</keyword>
<dbReference type="RefSeq" id="WP_378995861.1">
    <property type="nucleotide sequence ID" value="NZ_JBHSMT010000009.1"/>
</dbReference>
<evidence type="ECO:0000313" key="6">
    <source>
        <dbReference type="EMBL" id="MFC5473425.1"/>
    </source>
</evidence>
<dbReference type="SUPFAM" id="SSF103473">
    <property type="entry name" value="MFS general substrate transporter"/>
    <property type="match status" value="1"/>
</dbReference>
<keyword evidence="3 4" id="KW-0472">Membrane</keyword>
<feature type="transmembrane region" description="Helical" evidence="4">
    <location>
        <begin position="368"/>
        <end position="390"/>
    </location>
</feature>
<feature type="transmembrane region" description="Helical" evidence="4">
    <location>
        <begin position="96"/>
        <end position="114"/>
    </location>
</feature>
<feature type="transmembrane region" description="Helical" evidence="4">
    <location>
        <begin position="120"/>
        <end position="141"/>
    </location>
</feature>
<evidence type="ECO:0000259" key="5">
    <source>
        <dbReference type="PROSITE" id="PS50850"/>
    </source>
</evidence>
<comment type="caution">
    <text evidence="6">The sequence shown here is derived from an EMBL/GenBank/DDBJ whole genome shotgun (WGS) entry which is preliminary data.</text>
</comment>
<dbReference type="EMBL" id="JBHSMT010000009">
    <property type="protein sequence ID" value="MFC5473425.1"/>
    <property type="molecule type" value="Genomic_DNA"/>
</dbReference>
<reference evidence="7" key="1">
    <citation type="journal article" date="2019" name="Int. J. Syst. Evol. Microbiol.">
        <title>The Global Catalogue of Microorganisms (GCM) 10K type strain sequencing project: providing services to taxonomists for standard genome sequencing and annotation.</title>
        <authorList>
            <consortium name="The Broad Institute Genomics Platform"/>
            <consortium name="The Broad Institute Genome Sequencing Center for Infectious Disease"/>
            <person name="Wu L."/>
            <person name="Ma J."/>
        </authorList>
    </citation>
    <scope>NUCLEOTIDE SEQUENCE [LARGE SCALE GENOMIC DNA]</scope>
    <source>
        <strain evidence="7">JCM 17066</strain>
    </source>
</reference>
<feature type="transmembrane region" description="Helical" evidence="4">
    <location>
        <begin position="325"/>
        <end position="347"/>
    </location>
</feature>
<keyword evidence="1 4" id="KW-0812">Transmembrane</keyword>
<feature type="transmembrane region" description="Helical" evidence="4">
    <location>
        <begin position="153"/>
        <end position="171"/>
    </location>
</feature>
<feature type="transmembrane region" description="Helical" evidence="4">
    <location>
        <begin position="268"/>
        <end position="285"/>
    </location>
</feature>
<dbReference type="InterPro" id="IPR011701">
    <property type="entry name" value="MFS"/>
</dbReference>
<evidence type="ECO:0000313" key="7">
    <source>
        <dbReference type="Proteomes" id="UP001596045"/>
    </source>
</evidence>
<feature type="transmembrane region" description="Helical" evidence="4">
    <location>
        <begin position="297"/>
        <end position="319"/>
    </location>
</feature>
<sequence length="421" mass="42970">MHNLEVSQTVPRGVTPLASQPPAAGISGPRQLLFAAAVGIIVINLFATQTLIGPISAALGLSQRQIGLIAMLPQLGYAAGLILLVPLADLIENRLLIVRLLTGCAVALATAMLAPSGWVFLLAIFLAGAASSAIQMMVPLAALMASEAHRGRVVGNVMSGLMLGILLSRPLSNLLLDSGGWRVLYGVLAASVALVAVTLNRTLPLRRPAAGLSYPALIGSLWCLVRSQPVLRQRASTAALCMATFSAFWTAIALRLAQQPFHMSQRQIAVFALAGAAGAVIAPLAGRAGDRGWTRPATVLSHLCMIVALLLAGVAGAGWGGFAAAAHPSLALGLLVLAAVGLDAGITGDQTLGRRAINMLPPELRGRLNGLFVGIFFIGGACGAAGAALAWVAGGWSAVCLFAIGLAAVALAAHAITAFRS</sequence>
<feature type="transmembrane region" description="Helical" evidence="4">
    <location>
        <begin position="65"/>
        <end position="84"/>
    </location>
</feature>
<organism evidence="6 7">
    <name type="scientific">Paraherbaspirillum soli</name>
    <dbReference type="NCBI Taxonomy" id="631222"/>
    <lineage>
        <taxon>Bacteria</taxon>
        <taxon>Pseudomonadati</taxon>
        <taxon>Pseudomonadota</taxon>
        <taxon>Betaproteobacteria</taxon>
        <taxon>Burkholderiales</taxon>
        <taxon>Oxalobacteraceae</taxon>
        <taxon>Paraherbaspirillum</taxon>
    </lineage>
</organism>
<dbReference type="Pfam" id="PF07690">
    <property type="entry name" value="MFS_1"/>
    <property type="match status" value="1"/>
</dbReference>
<dbReference type="PANTHER" id="PTHR42910">
    <property type="entry name" value="TRANSPORTER SCO4007-RELATED"/>
    <property type="match status" value="1"/>
</dbReference>
<dbReference type="Gene3D" id="1.20.1250.20">
    <property type="entry name" value="MFS general substrate transporter like domains"/>
    <property type="match status" value="1"/>
</dbReference>
<feature type="transmembrane region" description="Helical" evidence="4">
    <location>
        <begin position="235"/>
        <end position="256"/>
    </location>
</feature>
<name>A0ABW0M725_9BURK</name>
<feature type="domain" description="Major facilitator superfamily (MFS) profile" evidence="5">
    <location>
        <begin position="23"/>
        <end position="421"/>
    </location>
</feature>
<dbReference type="CDD" id="cd17324">
    <property type="entry name" value="MFS_NepI_like"/>
    <property type="match status" value="1"/>
</dbReference>
<dbReference type="PANTHER" id="PTHR42910:SF1">
    <property type="entry name" value="MAJOR FACILITATOR SUPERFAMILY (MFS) PROFILE DOMAIN-CONTAINING PROTEIN"/>
    <property type="match status" value="1"/>
</dbReference>
<evidence type="ECO:0000256" key="4">
    <source>
        <dbReference type="SAM" id="Phobius"/>
    </source>
</evidence>
<accession>A0ABW0M725</accession>
<dbReference type="Proteomes" id="UP001596045">
    <property type="component" value="Unassembled WGS sequence"/>
</dbReference>
<gene>
    <name evidence="6" type="ORF">ACFPM8_05585</name>
</gene>
<protein>
    <submittedName>
        <fullName evidence="6">MFS transporter</fullName>
    </submittedName>
</protein>
<evidence type="ECO:0000256" key="1">
    <source>
        <dbReference type="ARBA" id="ARBA00022692"/>
    </source>
</evidence>
<dbReference type="InterPro" id="IPR020846">
    <property type="entry name" value="MFS_dom"/>
</dbReference>
<dbReference type="InterPro" id="IPR036259">
    <property type="entry name" value="MFS_trans_sf"/>
</dbReference>
<evidence type="ECO:0000256" key="3">
    <source>
        <dbReference type="ARBA" id="ARBA00023136"/>
    </source>
</evidence>
<dbReference type="PROSITE" id="PS50850">
    <property type="entry name" value="MFS"/>
    <property type="match status" value="1"/>
</dbReference>
<evidence type="ECO:0000256" key="2">
    <source>
        <dbReference type="ARBA" id="ARBA00022989"/>
    </source>
</evidence>
<feature type="transmembrane region" description="Helical" evidence="4">
    <location>
        <begin position="396"/>
        <end position="419"/>
    </location>
</feature>
<feature type="transmembrane region" description="Helical" evidence="4">
    <location>
        <begin position="183"/>
        <end position="203"/>
    </location>
</feature>